<evidence type="ECO:0000256" key="1">
    <source>
        <dbReference type="ARBA" id="ARBA00022670"/>
    </source>
</evidence>
<dbReference type="Pfam" id="PF01136">
    <property type="entry name" value="Peptidase_U32"/>
    <property type="match status" value="1"/>
</dbReference>
<protein>
    <submittedName>
        <fullName evidence="4">Peptidase family U32</fullName>
    </submittedName>
</protein>
<evidence type="ECO:0000256" key="3">
    <source>
        <dbReference type="ARBA" id="ARBA00038374"/>
    </source>
</evidence>
<dbReference type="PANTHER" id="PTHR30217:SF6">
    <property type="entry name" value="TRNA HYDROXYLATION PROTEIN P"/>
    <property type="match status" value="1"/>
</dbReference>
<dbReference type="AlphaFoldDB" id="A0A1H6V6X0"/>
<dbReference type="RefSeq" id="WP_074732413.1">
    <property type="nucleotide sequence ID" value="NZ_FNYK01000043.1"/>
</dbReference>
<gene>
    <name evidence="4" type="ORF">SAMN04487834_104317</name>
</gene>
<keyword evidence="2" id="KW-0378">Hydrolase</keyword>
<evidence type="ECO:0000313" key="5">
    <source>
        <dbReference type="Proteomes" id="UP000183028"/>
    </source>
</evidence>
<evidence type="ECO:0000313" key="4">
    <source>
        <dbReference type="EMBL" id="SEJ00268.1"/>
    </source>
</evidence>
<dbReference type="InterPro" id="IPR001539">
    <property type="entry name" value="Peptidase_U32"/>
</dbReference>
<dbReference type="PANTHER" id="PTHR30217">
    <property type="entry name" value="PEPTIDASE U32 FAMILY"/>
    <property type="match status" value="1"/>
</dbReference>
<dbReference type="STRING" id="322505.SAMN04487836_10945"/>
<dbReference type="OrthoDB" id="9807498at2"/>
<dbReference type="Proteomes" id="UP000183028">
    <property type="component" value="Unassembled WGS sequence"/>
</dbReference>
<keyword evidence="1" id="KW-0645">Protease</keyword>
<dbReference type="GO" id="GO:0008233">
    <property type="term" value="F:peptidase activity"/>
    <property type="evidence" value="ECO:0007669"/>
    <property type="project" value="UniProtKB-KW"/>
</dbReference>
<name>A0A1H6V6X0_9FIRM</name>
<dbReference type="eggNOG" id="COG0826">
    <property type="taxonomic scope" value="Bacteria"/>
</dbReference>
<evidence type="ECO:0000256" key="2">
    <source>
        <dbReference type="ARBA" id="ARBA00022801"/>
    </source>
</evidence>
<proteinExistence type="inferred from homology"/>
<keyword evidence="5" id="KW-1185">Reference proteome</keyword>
<dbReference type="GO" id="GO:0006508">
    <property type="term" value="P:proteolysis"/>
    <property type="evidence" value="ECO:0007669"/>
    <property type="project" value="UniProtKB-KW"/>
</dbReference>
<sequence>MKLALHITNCDYLSDYLDMGVEMFIVAGEYGTYTTEHFSLAEIAALTKRVKHLYVMVNGLYDEHELEGLFAHIDALAELSVEGIIFQDFGVLEYVREKGYHFDMMYNPETLNTNPNTLNTLATTGVTSAFVANVIPLTEQLDIKHHTNIPLVLQIAGVQYMMSSKRALISNYQEASGQELSHIPGVLTIKPQGLDFTCYAYEDSRGTTIYSKTRLMMLDLLKQVRDFDYLYIETLFMSPSEAIETVHAYSDTLAHLDDLLYGKYVKEYEQLLHQLNIPMDRGFIDEATIYHLEDVKRRDASERNQ</sequence>
<organism evidence="4 5">
    <name type="scientific">Sharpea azabuensis</name>
    <dbReference type="NCBI Taxonomy" id="322505"/>
    <lineage>
        <taxon>Bacteria</taxon>
        <taxon>Bacillati</taxon>
        <taxon>Bacillota</taxon>
        <taxon>Erysipelotrichia</taxon>
        <taxon>Erysipelotrichales</taxon>
        <taxon>Coprobacillaceae</taxon>
        <taxon>Sharpea</taxon>
    </lineage>
</organism>
<dbReference type="EMBL" id="FNYK01000043">
    <property type="protein sequence ID" value="SEJ00268.1"/>
    <property type="molecule type" value="Genomic_DNA"/>
</dbReference>
<dbReference type="InterPro" id="IPR051454">
    <property type="entry name" value="RNA/ubiquinone_mod_enzymes"/>
</dbReference>
<reference evidence="5" key="1">
    <citation type="submission" date="2016-10" db="EMBL/GenBank/DDBJ databases">
        <authorList>
            <person name="Varghese N."/>
        </authorList>
    </citation>
    <scope>NUCLEOTIDE SEQUENCE [LARGE SCALE GENOMIC DNA]</scope>
    <source>
        <strain evidence="5">DSM 20406</strain>
    </source>
</reference>
<accession>A0A1H6V6X0</accession>
<comment type="similarity">
    <text evidence="3">Belongs to the peptidase U32 family.</text>
</comment>